<protein>
    <submittedName>
        <fullName evidence="2">Uncharacterized protein</fullName>
    </submittedName>
</protein>
<name>A0ABP1Z0W9_THIA3</name>
<accession>A0ABP1Z0W9</accession>
<feature type="region of interest" description="Disordered" evidence="1">
    <location>
        <begin position="1"/>
        <end position="85"/>
    </location>
</feature>
<reference evidence="2 3" key="1">
    <citation type="submission" date="2015-03" db="EMBL/GenBank/DDBJ databases">
        <authorList>
            <person name="Regsiter A."/>
            <person name="william w."/>
        </authorList>
    </citation>
    <scope>NUCLEOTIDE SEQUENCE [LARGE SCALE GENOMIC DNA]</scope>
    <source>
        <strain evidence="2 3">CB1</strain>
    </source>
</reference>
<dbReference type="Proteomes" id="UP000078599">
    <property type="component" value="Unassembled WGS sequence"/>
</dbReference>
<evidence type="ECO:0000313" key="3">
    <source>
        <dbReference type="Proteomes" id="UP000078599"/>
    </source>
</evidence>
<comment type="caution">
    <text evidence="2">The sequence shown here is derived from an EMBL/GenBank/DDBJ whole genome shotgun (WGS) entry which is preliminary data.</text>
</comment>
<dbReference type="EMBL" id="CTRI01000006">
    <property type="protein sequence ID" value="CQR30267.1"/>
    <property type="molecule type" value="Genomic_DNA"/>
</dbReference>
<gene>
    <name evidence="2" type="ORF">THICB1_140045</name>
</gene>
<organism evidence="2 3">
    <name type="scientific">Thiomonas arsenitoxydans (strain DSM 22701 / CIP 110005 / 3As)</name>
    <dbReference type="NCBI Taxonomy" id="426114"/>
    <lineage>
        <taxon>Bacteria</taxon>
        <taxon>Pseudomonadati</taxon>
        <taxon>Pseudomonadota</taxon>
        <taxon>Betaproteobacteria</taxon>
        <taxon>Burkholderiales</taxon>
        <taxon>Thiomonas</taxon>
    </lineage>
</organism>
<feature type="compositionally biased region" description="Polar residues" evidence="1">
    <location>
        <begin position="1"/>
        <end position="24"/>
    </location>
</feature>
<feature type="compositionally biased region" description="Low complexity" evidence="1">
    <location>
        <begin position="58"/>
        <end position="80"/>
    </location>
</feature>
<evidence type="ECO:0000256" key="1">
    <source>
        <dbReference type="SAM" id="MobiDB-lite"/>
    </source>
</evidence>
<keyword evidence="3" id="KW-1185">Reference proteome</keyword>
<sequence>MLQPANCSISRLSSTKGNPRSSASICPRVDLPAPRSPMRATRELRPALSPPVPSISPTAARTRCRVASSRCSSSSRSSSHSGEEVVTSPINSARLHCSAWATCSRTRMDAFPTPLSRLARWRSETSEAMATALRVRPRRARRARTRSPSAIRKGWRASPWVARAAASSGDPSRGSCNILLDISEIGFYSFNAQYCTFGVATSRVVKEATDGSCRSASTDCQDHRAHLRPAARY</sequence>
<evidence type="ECO:0000313" key="2">
    <source>
        <dbReference type="EMBL" id="CQR30267.1"/>
    </source>
</evidence>
<proteinExistence type="predicted"/>